<evidence type="ECO:0000259" key="2">
    <source>
        <dbReference type="Pfam" id="PF06294"/>
    </source>
</evidence>
<name>G0U128_TRYVY</name>
<gene>
    <name evidence="3" type="ORF">TVY486_0803910</name>
</gene>
<protein>
    <recommendedName>
        <fullName evidence="2">CH-like domain-containing protein</fullName>
    </recommendedName>
</protein>
<evidence type="ECO:0000256" key="1">
    <source>
        <dbReference type="SAM" id="MobiDB-lite"/>
    </source>
</evidence>
<feature type="region of interest" description="Disordered" evidence="1">
    <location>
        <begin position="234"/>
        <end position="265"/>
    </location>
</feature>
<dbReference type="Gene3D" id="1.10.418.10">
    <property type="entry name" value="Calponin-like domain"/>
    <property type="match status" value="1"/>
</dbReference>
<feature type="domain" description="CH-like" evidence="2">
    <location>
        <begin position="26"/>
        <end position="120"/>
    </location>
</feature>
<proteinExistence type="predicted"/>
<dbReference type="EMBL" id="HE573024">
    <property type="protein sequence ID" value="CCC49783.1"/>
    <property type="molecule type" value="Genomic_DNA"/>
</dbReference>
<dbReference type="InterPro" id="IPR052111">
    <property type="entry name" value="Spermatogenesis_Ciliary_MAP"/>
</dbReference>
<evidence type="ECO:0000313" key="3">
    <source>
        <dbReference type="EMBL" id="CCC49783.1"/>
    </source>
</evidence>
<dbReference type="VEuPathDB" id="TriTrypDB:TvY486_0803910"/>
<feature type="compositionally biased region" description="Basic and acidic residues" evidence="1">
    <location>
        <begin position="250"/>
        <end position="265"/>
    </location>
</feature>
<reference evidence="3" key="1">
    <citation type="journal article" date="2012" name="Proc. Natl. Acad. Sci. U.S.A.">
        <title>Antigenic diversity is generated by distinct evolutionary mechanisms in African trypanosome species.</title>
        <authorList>
            <person name="Jackson A.P."/>
            <person name="Berry A."/>
            <person name="Aslett M."/>
            <person name="Allison H.C."/>
            <person name="Burton P."/>
            <person name="Vavrova-Anderson J."/>
            <person name="Brown R."/>
            <person name="Browne H."/>
            <person name="Corton N."/>
            <person name="Hauser H."/>
            <person name="Gamble J."/>
            <person name="Gilderthorp R."/>
            <person name="Marcello L."/>
            <person name="McQuillan J."/>
            <person name="Otto T.D."/>
            <person name="Quail M.A."/>
            <person name="Sanders M.J."/>
            <person name="van Tonder A."/>
            <person name="Ginger M.L."/>
            <person name="Field M.C."/>
            <person name="Barry J.D."/>
            <person name="Hertz-Fowler C."/>
            <person name="Berriman M."/>
        </authorList>
    </citation>
    <scope>NUCLEOTIDE SEQUENCE</scope>
    <source>
        <strain evidence="3">Y486</strain>
    </source>
</reference>
<dbReference type="GO" id="GO:0051493">
    <property type="term" value="P:regulation of cytoskeleton organization"/>
    <property type="evidence" value="ECO:0007669"/>
    <property type="project" value="TreeGrafter"/>
</dbReference>
<dbReference type="GO" id="GO:0008017">
    <property type="term" value="F:microtubule binding"/>
    <property type="evidence" value="ECO:0007669"/>
    <property type="project" value="TreeGrafter"/>
</dbReference>
<dbReference type="AlphaFoldDB" id="G0U128"/>
<dbReference type="PANTHER" id="PTHR12509:SF8">
    <property type="entry name" value="SPERMATOGENESIS-ASSOCIATED PROTEIN 4"/>
    <property type="match status" value="1"/>
</dbReference>
<dbReference type="InterPro" id="IPR010441">
    <property type="entry name" value="CH_2"/>
</dbReference>
<dbReference type="GO" id="GO:0005930">
    <property type="term" value="C:axoneme"/>
    <property type="evidence" value="ECO:0007669"/>
    <property type="project" value="TreeGrafter"/>
</dbReference>
<feature type="region of interest" description="Disordered" evidence="1">
    <location>
        <begin position="196"/>
        <end position="219"/>
    </location>
</feature>
<sequence length="1029" mass="113691">MVLRGNGLPLMEMEITHTSEEIPREVLSWLRSLHLPRTLRNPKRDFSNGFIVATICSRYWSSVSMHSYEDKLSVSNKRSNWKELKKHFTLNKCPISDRMIDGLIECRDGYAQSLVRQLYTTLTGRQIIEAEPLPAEEVIPPSLAHMAVDKCLNIEANTDRLEESKKRSDRIREIRQRDHMAFRRMDNVDYVHVANEEKRGGLHPATNTKPGDANTDVDGSQVLQKLPVEFSVSMRRSEPQRTVVRNTGNKPDDKGSPHRSGREQDAQWLEVSHVFKEELSAIGLIEYTVRTQATGLKPPSARTGEVTVFATTAAEAVFTTCFLSDETSIGTLLQRRLWSAILSSVSDVVDRILRDATAFNEIAALFLGSATSKLGAQRQQQEKCQSFQNKTQSSQMWKPVRPLTAMGGNFSTQRFFFIASLLSSISDVDPFLALSMYCDDVLPHARAQMKQLNHVTADDFASLLCAALPTNRAIATQAFQNILCAVHNTIKTSDSASERASFSLFLQAVMLRLRRSTVDSSSLNCPVGQEACLEKVGGCNEMLHECAADPLYCTALSVAIHDVVAALVHESATVRLVGAHFAKVLTSQGCSTSLLFSALVPLMGSCCSGIGNTWAFDCVSVSWLRTVWRRICQFESDDSSSRHTTPTASLPSTSLRAVKSLLCDAYSAIPKHILRILSNMTGYFCRVLERPGPSNARLYIAQQLALCIDLIPSFKNPRENFRINELAVRVLTVLSQAPSDVVGTFFTPPSQPGIALSEGNVRGQMGKLNPPLVCHPLTGPMYTDGCLGDCYPLQLSEAVLLLFPVEPADAPTSLTPPPSEVPKRISANLPSNMGSVNTSPPRCGESWHVSSRAVTLLRDGVIPESLVQRITWLYQINVSCRANAPFPGRPATMSEATSTERWGQLFQSVYDDIALVTTAAEMVAAQKGSATEEIETRIVQVAGMAQQLVFRWYTELSREATGSTRGWVSPAEQRRDMDAINTSRECLGKIAEAMAWYYSVCGHDTEKEAFFPKGASIYRPKGVSKSMRI</sequence>
<dbReference type="Pfam" id="PF06294">
    <property type="entry name" value="CH_2"/>
    <property type="match status" value="1"/>
</dbReference>
<dbReference type="InterPro" id="IPR036872">
    <property type="entry name" value="CH_dom_sf"/>
</dbReference>
<dbReference type="PANTHER" id="PTHR12509">
    <property type="entry name" value="SPERMATOGENESIS-ASSOCIATED 4-RELATED"/>
    <property type="match status" value="1"/>
</dbReference>
<accession>G0U128</accession>
<organism evidence="3">
    <name type="scientific">Trypanosoma vivax (strain Y486)</name>
    <dbReference type="NCBI Taxonomy" id="1055687"/>
    <lineage>
        <taxon>Eukaryota</taxon>
        <taxon>Discoba</taxon>
        <taxon>Euglenozoa</taxon>
        <taxon>Kinetoplastea</taxon>
        <taxon>Metakinetoplastina</taxon>
        <taxon>Trypanosomatida</taxon>
        <taxon>Trypanosomatidae</taxon>
        <taxon>Trypanosoma</taxon>
        <taxon>Duttonella</taxon>
    </lineage>
</organism>